<dbReference type="KEGG" id="rpod:E0E05_12675"/>
<dbReference type="Pfam" id="PF06707">
    <property type="entry name" value="DUF1194"/>
    <property type="match status" value="1"/>
</dbReference>
<reference evidence="2 3" key="1">
    <citation type="journal article" date="2017" name="Int. J. Syst. Evol. Microbiol.">
        <title>Roseitalea porphyridii gen. nov., sp. nov., isolated from a red alga, and reclassification of Hoeflea suaedae Chung et al. 2013 as Pseudohoeflea suaedae gen. nov., comb. nov.</title>
        <authorList>
            <person name="Hyeon J.W."/>
            <person name="Jeong S.E."/>
            <person name="Baek K."/>
            <person name="Jeon C.O."/>
        </authorList>
    </citation>
    <scope>NUCLEOTIDE SEQUENCE [LARGE SCALE GENOMIC DNA]</scope>
    <source>
        <strain evidence="2 3">MA7-20</strain>
    </source>
</reference>
<protein>
    <submittedName>
        <fullName evidence="2">DUF1194 domain-containing protein</fullName>
    </submittedName>
</protein>
<sequence length="277" mass="29745">MPYACTMTAKLRLVLAIAIAVLAASPAWAQPRQVDVELVLAVDVSGSMRFNELQIQRRGYAEAFRSRAVHEAITGGLIGEVAVTYVEWARADLQRVIVPWTLIAGAEDAEAFAGRLESAPISNMRNTSISGAILYGIASIEENAFDGLRRVIDISGDGPNNQGGRVDVARDEAIDRGIVINGLPIMAEPWMGGLGFNISGLDVYYRDCVIGGPGAFLLPVEDWDGFPEAVRRKIVLELAGGQPAGPARAVPPPVRLAQEQPIDCTIGEKLRGIMDVR</sequence>
<dbReference type="CDD" id="cd00198">
    <property type="entry name" value="vWFA"/>
    <property type="match status" value="1"/>
</dbReference>
<feature type="signal peptide" evidence="1">
    <location>
        <begin position="1"/>
        <end position="29"/>
    </location>
</feature>
<organism evidence="2 3">
    <name type="scientific">Roseitalea porphyridii</name>
    <dbReference type="NCBI Taxonomy" id="1852022"/>
    <lineage>
        <taxon>Bacteria</taxon>
        <taxon>Pseudomonadati</taxon>
        <taxon>Pseudomonadota</taxon>
        <taxon>Alphaproteobacteria</taxon>
        <taxon>Hyphomicrobiales</taxon>
        <taxon>Ahrensiaceae</taxon>
        <taxon>Roseitalea</taxon>
    </lineage>
</organism>
<dbReference type="AlphaFoldDB" id="A0A4P6V4B2"/>
<name>A0A4P6V4B2_9HYPH</name>
<keyword evidence="3" id="KW-1185">Reference proteome</keyword>
<dbReference type="SUPFAM" id="SSF53300">
    <property type="entry name" value="vWA-like"/>
    <property type="match status" value="1"/>
</dbReference>
<proteinExistence type="predicted"/>
<dbReference type="OrthoDB" id="9792179at2"/>
<feature type="chain" id="PRO_5020899163" evidence="1">
    <location>
        <begin position="30"/>
        <end position="277"/>
    </location>
</feature>
<dbReference type="Gene3D" id="3.40.50.410">
    <property type="entry name" value="von Willebrand factor, type A domain"/>
    <property type="match status" value="1"/>
</dbReference>
<dbReference type="InterPro" id="IPR010607">
    <property type="entry name" value="DUF1194"/>
</dbReference>
<gene>
    <name evidence="2" type="ORF">E0E05_12675</name>
</gene>
<dbReference type="EMBL" id="CP036532">
    <property type="protein sequence ID" value="QBK31380.1"/>
    <property type="molecule type" value="Genomic_DNA"/>
</dbReference>
<dbReference type="Proteomes" id="UP000293719">
    <property type="component" value="Chromosome"/>
</dbReference>
<dbReference type="InterPro" id="IPR036465">
    <property type="entry name" value="vWFA_dom_sf"/>
</dbReference>
<evidence type="ECO:0000313" key="2">
    <source>
        <dbReference type="EMBL" id="QBK31380.1"/>
    </source>
</evidence>
<keyword evidence="1" id="KW-0732">Signal</keyword>
<evidence type="ECO:0000256" key="1">
    <source>
        <dbReference type="SAM" id="SignalP"/>
    </source>
</evidence>
<evidence type="ECO:0000313" key="3">
    <source>
        <dbReference type="Proteomes" id="UP000293719"/>
    </source>
</evidence>
<accession>A0A4P6V4B2</accession>